<evidence type="ECO:0000256" key="2">
    <source>
        <dbReference type="ARBA" id="ARBA00006676"/>
    </source>
</evidence>
<organism evidence="7 8">
    <name type="scientific">Salinactinospora qingdaonensis</name>
    <dbReference type="NCBI Taxonomy" id="702744"/>
    <lineage>
        <taxon>Bacteria</taxon>
        <taxon>Bacillati</taxon>
        <taxon>Actinomycetota</taxon>
        <taxon>Actinomycetes</taxon>
        <taxon>Streptosporangiales</taxon>
        <taxon>Nocardiopsidaceae</taxon>
        <taxon>Salinactinospora</taxon>
    </lineage>
</organism>
<sequence length="347" mass="38174">MGLSSSESPLEAFIRELPKVELHVHLEGSMQPDTVLQLSRKHGATDLPATLTELAEWYAFRDFPHFIEVYLASIGLLRDEEDFALLTADVAQRLAAQNVRYAELHVSLFGHLIRDIPAHVVFAGLEHARREAERDHGVRLRWIPDFAGDYGLDVGERTLGAVLRDGPSSVIGFGIGGMEVERAPFAELFGRARAAGLHSLPHAGENGGPERVWAAIEELGAERIGHGIDSMSDPRLLDYLRETQLPLDIAPTSNLRTRAIDAIEHHPLPRMLEAGLMVTLNTDDPPMFGTDLHNEYRIAHQLGLSAEDLAGLARNAVAASYMDEADKRSLAAEIDAVMTRWRPALSG</sequence>
<feature type="domain" description="Adenosine deaminase" evidence="6">
    <location>
        <begin position="18"/>
        <end position="336"/>
    </location>
</feature>
<name>A0ABP7F482_9ACTN</name>
<comment type="caution">
    <text evidence="7">The sequence shown here is derived from an EMBL/GenBank/DDBJ whole genome shotgun (WGS) entry which is preliminary data.</text>
</comment>
<comment type="cofactor">
    <cofactor evidence="1">
        <name>Zn(2+)</name>
        <dbReference type="ChEBI" id="CHEBI:29105"/>
    </cofactor>
</comment>
<dbReference type="Gene3D" id="3.20.20.140">
    <property type="entry name" value="Metal-dependent hydrolases"/>
    <property type="match status" value="1"/>
</dbReference>
<dbReference type="PANTHER" id="PTHR43114">
    <property type="entry name" value="ADENINE DEAMINASE"/>
    <property type="match status" value="1"/>
</dbReference>
<dbReference type="InterPro" id="IPR001365">
    <property type="entry name" value="A_deaminase_dom"/>
</dbReference>
<dbReference type="InterPro" id="IPR032466">
    <property type="entry name" value="Metal_Hydrolase"/>
</dbReference>
<dbReference type="Proteomes" id="UP001500908">
    <property type="component" value="Unassembled WGS sequence"/>
</dbReference>
<evidence type="ECO:0000313" key="8">
    <source>
        <dbReference type="Proteomes" id="UP001500908"/>
    </source>
</evidence>
<dbReference type="RefSeq" id="WP_344967674.1">
    <property type="nucleotide sequence ID" value="NZ_BAABDD010000003.1"/>
</dbReference>
<dbReference type="EMBL" id="BAABDD010000003">
    <property type="protein sequence ID" value="GAA3730998.1"/>
    <property type="molecule type" value="Genomic_DNA"/>
</dbReference>
<keyword evidence="8" id="KW-1185">Reference proteome</keyword>
<dbReference type="Pfam" id="PF00962">
    <property type="entry name" value="A_deaminase"/>
    <property type="match status" value="1"/>
</dbReference>
<evidence type="ECO:0000259" key="6">
    <source>
        <dbReference type="Pfam" id="PF00962"/>
    </source>
</evidence>
<keyword evidence="4" id="KW-0378">Hydrolase</keyword>
<dbReference type="SUPFAM" id="SSF51556">
    <property type="entry name" value="Metallo-dependent hydrolases"/>
    <property type="match status" value="1"/>
</dbReference>
<gene>
    <name evidence="7" type="primary">add</name>
    <name evidence="7" type="ORF">GCM10022402_09570</name>
</gene>
<evidence type="ECO:0000313" key="7">
    <source>
        <dbReference type="EMBL" id="GAA3730998.1"/>
    </source>
</evidence>
<dbReference type="PANTHER" id="PTHR43114:SF6">
    <property type="entry name" value="ADENINE DEAMINASE"/>
    <property type="match status" value="1"/>
</dbReference>
<protein>
    <submittedName>
        <fullName evidence="7">Adenosine deaminase</fullName>
    </submittedName>
</protein>
<keyword evidence="5" id="KW-0862">Zinc</keyword>
<evidence type="ECO:0000256" key="5">
    <source>
        <dbReference type="ARBA" id="ARBA00022833"/>
    </source>
</evidence>
<dbReference type="InterPro" id="IPR006330">
    <property type="entry name" value="Ado/ade_deaminase"/>
</dbReference>
<evidence type="ECO:0000256" key="3">
    <source>
        <dbReference type="ARBA" id="ARBA00022723"/>
    </source>
</evidence>
<accession>A0ABP7F482</accession>
<dbReference type="NCBIfam" id="TIGR01430">
    <property type="entry name" value="aden_deam"/>
    <property type="match status" value="1"/>
</dbReference>
<evidence type="ECO:0000256" key="1">
    <source>
        <dbReference type="ARBA" id="ARBA00001947"/>
    </source>
</evidence>
<proteinExistence type="inferred from homology"/>
<reference evidence="8" key="1">
    <citation type="journal article" date="2019" name="Int. J. Syst. Evol. Microbiol.">
        <title>The Global Catalogue of Microorganisms (GCM) 10K type strain sequencing project: providing services to taxonomists for standard genome sequencing and annotation.</title>
        <authorList>
            <consortium name="The Broad Institute Genomics Platform"/>
            <consortium name="The Broad Institute Genome Sequencing Center for Infectious Disease"/>
            <person name="Wu L."/>
            <person name="Ma J."/>
        </authorList>
    </citation>
    <scope>NUCLEOTIDE SEQUENCE [LARGE SCALE GENOMIC DNA]</scope>
    <source>
        <strain evidence="8">JCM 17137</strain>
    </source>
</reference>
<evidence type="ECO:0000256" key="4">
    <source>
        <dbReference type="ARBA" id="ARBA00022801"/>
    </source>
</evidence>
<keyword evidence="3" id="KW-0479">Metal-binding</keyword>
<comment type="similarity">
    <text evidence="2">Belongs to the metallo-dependent hydrolases superfamily. Adenosine and AMP deaminases family.</text>
</comment>